<gene>
    <name evidence="2" type="ORF">WJX72_009027</name>
</gene>
<dbReference type="InterPro" id="IPR007577">
    <property type="entry name" value="GlycoTrfase_DXD_sugar-bd_CS"/>
</dbReference>
<dbReference type="GO" id="GO:0051999">
    <property type="term" value="P:mannosyl-inositol phosphorylceramide biosynthetic process"/>
    <property type="evidence" value="ECO:0007669"/>
    <property type="project" value="TreeGrafter"/>
</dbReference>
<dbReference type="InterPro" id="IPR051706">
    <property type="entry name" value="Glycosyltransferase_domain"/>
</dbReference>
<keyword evidence="1" id="KW-0808">Transferase</keyword>
<organism evidence="2 3">
    <name type="scientific">[Myrmecia] bisecta</name>
    <dbReference type="NCBI Taxonomy" id="41462"/>
    <lineage>
        <taxon>Eukaryota</taxon>
        <taxon>Viridiplantae</taxon>
        <taxon>Chlorophyta</taxon>
        <taxon>core chlorophytes</taxon>
        <taxon>Trebouxiophyceae</taxon>
        <taxon>Trebouxiales</taxon>
        <taxon>Trebouxiaceae</taxon>
        <taxon>Myrmecia</taxon>
    </lineage>
</organism>
<comment type="caution">
    <text evidence="2">The sequence shown here is derived from an EMBL/GenBank/DDBJ whole genome shotgun (WGS) entry which is preliminary data.</text>
</comment>
<protein>
    <recommendedName>
        <fullName evidence="4">Glycosyltransferase</fullName>
    </recommendedName>
</protein>
<accession>A0AAW1QS21</accession>
<dbReference type="Proteomes" id="UP001489004">
    <property type="component" value="Unassembled WGS sequence"/>
</dbReference>
<name>A0AAW1QS21_9CHLO</name>
<proteinExistence type="predicted"/>
<dbReference type="GO" id="GO:0000030">
    <property type="term" value="F:mannosyltransferase activity"/>
    <property type="evidence" value="ECO:0007669"/>
    <property type="project" value="TreeGrafter"/>
</dbReference>
<dbReference type="Pfam" id="PF04488">
    <property type="entry name" value="Gly_transf_sug"/>
    <property type="match status" value="1"/>
</dbReference>
<sequence>MAGYDSYIAGTEQTPYVNLRAWRNSCLFYNPGWQAMFHDKTTSKALLTEHYSWFLPTWDQYNTDIVRADSIRPFLLHHYGGLFLDLDVSCFRNVSSFLEGFDVVLQQSTEYWDHGVINCAMASVPQHPLWLEYARLLPITAREEDVLKRTGPPVLAKAVEKHFHLPETIPAGEHKDHQSSVLMVYPVGQFFVACIENDDACNQDFVRRLVSGDIPLLQLAGHHRFQHTWFKPAHEENLVQRLEVKPVR</sequence>
<dbReference type="SUPFAM" id="SSF53448">
    <property type="entry name" value="Nucleotide-diphospho-sugar transferases"/>
    <property type="match status" value="1"/>
</dbReference>
<evidence type="ECO:0000313" key="3">
    <source>
        <dbReference type="Proteomes" id="UP001489004"/>
    </source>
</evidence>
<evidence type="ECO:0008006" key="4">
    <source>
        <dbReference type="Google" id="ProtNLM"/>
    </source>
</evidence>
<evidence type="ECO:0000313" key="2">
    <source>
        <dbReference type="EMBL" id="KAK9824259.1"/>
    </source>
</evidence>
<evidence type="ECO:0000256" key="1">
    <source>
        <dbReference type="ARBA" id="ARBA00022679"/>
    </source>
</evidence>
<dbReference type="PANTHER" id="PTHR32385:SF15">
    <property type="entry name" value="INOSITOL PHOSPHOCERAMIDE MANNOSYLTRANSFERASE 1"/>
    <property type="match status" value="1"/>
</dbReference>
<reference evidence="2 3" key="1">
    <citation type="journal article" date="2024" name="Nat. Commun.">
        <title>Phylogenomics reveals the evolutionary origins of lichenization in chlorophyte algae.</title>
        <authorList>
            <person name="Puginier C."/>
            <person name="Libourel C."/>
            <person name="Otte J."/>
            <person name="Skaloud P."/>
            <person name="Haon M."/>
            <person name="Grisel S."/>
            <person name="Petersen M."/>
            <person name="Berrin J.G."/>
            <person name="Delaux P.M."/>
            <person name="Dal Grande F."/>
            <person name="Keller J."/>
        </authorList>
    </citation>
    <scope>NUCLEOTIDE SEQUENCE [LARGE SCALE GENOMIC DNA]</scope>
    <source>
        <strain evidence="2 3">SAG 2043</strain>
    </source>
</reference>
<dbReference type="PANTHER" id="PTHR32385">
    <property type="entry name" value="MANNOSYL PHOSPHORYLINOSITOL CERAMIDE SYNTHASE"/>
    <property type="match status" value="1"/>
</dbReference>
<dbReference type="AlphaFoldDB" id="A0AAW1QS21"/>
<dbReference type="GO" id="GO:0016020">
    <property type="term" value="C:membrane"/>
    <property type="evidence" value="ECO:0007669"/>
    <property type="project" value="GOC"/>
</dbReference>
<keyword evidence="3" id="KW-1185">Reference proteome</keyword>
<dbReference type="InterPro" id="IPR029044">
    <property type="entry name" value="Nucleotide-diphossugar_trans"/>
</dbReference>
<dbReference type="Gene3D" id="3.90.550.20">
    <property type="match status" value="1"/>
</dbReference>
<dbReference type="EMBL" id="JALJOR010000002">
    <property type="protein sequence ID" value="KAK9824259.1"/>
    <property type="molecule type" value="Genomic_DNA"/>
</dbReference>